<dbReference type="EMBL" id="CCKQ01014921">
    <property type="protein sequence ID" value="CDW86728.1"/>
    <property type="molecule type" value="Genomic_DNA"/>
</dbReference>
<name>A0A078B0U1_STYLE</name>
<dbReference type="OrthoDB" id="422581at2759"/>
<evidence type="ECO:0000313" key="2">
    <source>
        <dbReference type="Proteomes" id="UP000039865"/>
    </source>
</evidence>
<dbReference type="AlphaFoldDB" id="A0A078B0U1"/>
<organism evidence="1 2">
    <name type="scientific">Stylonychia lemnae</name>
    <name type="common">Ciliate</name>
    <dbReference type="NCBI Taxonomy" id="5949"/>
    <lineage>
        <taxon>Eukaryota</taxon>
        <taxon>Sar</taxon>
        <taxon>Alveolata</taxon>
        <taxon>Ciliophora</taxon>
        <taxon>Intramacronucleata</taxon>
        <taxon>Spirotrichea</taxon>
        <taxon>Stichotrichia</taxon>
        <taxon>Sporadotrichida</taxon>
        <taxon>Oxytrichidae</taxon>
        <taxon>Stylonychinae</taxon>
        <taxon>Stylonychia</taxon>
    </lineage>
</organism>
<gene>
    <name evidence="1" type="primary">Contig15905.g16955</name>
    <name evidence="1" type="ORF">STYLEM_15826</name>
</gene>
<sequence>MSKNQKLDLGVVTGFLKPQVTITDFQAKYSLLWTKERQYFNGTSYKQQNNVFAVIQKYMQWRKLKVIQVQNSWPDNTYVKRLDYFKLQRRQLTPGQEHFVLLYSSECLQSRIVQNVFNKFVKTFPMIKDFIYEEIDVTSEIIQGFHINTYTPQLLLFNKTDLRAPPQKLFSNLVNGSYYKYLKGTSESFREHLILQKENRLNAKSQHYYCGINFCEDIHHNASLAQNYLQNHFVDYDKIVERDALENKELVGYRAIPIGKMDGQEVNFPLFRLVKVNSDGNYEEVKVLRFLKQGYMVVGRMSFMTYPKFVDTLSHSQSNLAYLLQPKTKDLIKLYSAWFHIVRDPDNYIDPKMPRIMLPNSDSEGVFMQKNLSRGLYKIEPLENRIYDIVLVFQDRGKNVEMWNREYKNWTLSLDCINRIIKKTNYTILLIGKSQLPKRLNETGRLFTLPKLSQLEFFQQLSRCKVLFVTGALDASPRVLTQAMFLNVSIVVINSTLGGWHYVNNLTGAFYINQLDFIRIVSETIEKVNHQQLNPRGWYLDFLEQKPKEIQSFISMMRKQNFYDYDDLGNDGSINLHLN</sequence>
<accession>A0A078B0U1</accession>
<protein>
    <submittedName>
        <fullName evidence="1">Uncharacterized protein</fullName>
    </submittedName>
</protein>
<evidence type="ECO:0000313" key="1">
    <source>
        <dbReference type="EMBL" id="CDW86728.1"/>
    </source>
</evidence>
<dbReference type="InParanoid" id="A0A078B0U1"/>
<proteinExistence type="predicted"/>
<reference evidence="1 2" key="1">
    <citation type="submission" date="2014-06" db="EMBL/GenBank/DDBJ databases">
        <authorList>
            <person name="Swart Estienne"/>
        </authorList>
    </citation>
    <scope>NUCLEOTIDE SEQUENCE [LARGE SCALE GENOMIC DNA]</scope>
    <source>
        <strain evidence="1 2">130c</strain>
    </source>
</reference>
<keyword evidence="2" id="KW-1185">Reference proteome</keyword>
<dbReference type="Proteomes" id="UP000039865">
    <property type="component" value="Unassembled WGS sequence"/>
</dbReference>